<accession>A0ACC2JZB6</accession>
<name>A0ACC2JZB6_9PEZI</name>
<protein>
    <submittedName>
        <fullName evidence="1">Uncharacterized protein</fullName>
    </submittedName>
</protein>
<keyword evidence="2" id="KW-1185">Reference proteome</keyword>
<evidence type="ECO:0000313" key="1">
    <source>
        <dbReference type="EMBL" id="KAJ8132692.1"/>
    </source>
</evidence>
<dbReference type="Proteomes" id="UP001153332">
    <property type="component" value="Unassembled WGS sequence"/>
</dbReference>
<reference evidence="1" key="1">
    <citation type="submission" date="2022-12" db="EMBL/GenBank/DDBJ databases">
        <title>Genome Sequence of Lasiodiplodia mahajangana.</title>
        <authorList>
            <person name="Buettner E."/>
        </authorList>
    </citation>
    <scope>NUCLEOTIDE SEQUENCE</scope>
    <source>
        <strain evidence="1">VT137</strain>
    </source>
</reference>
<evidence type="ECO:0000313" key="2">
    <source>
        <dbReference type="Proteomes" id="UP001153332"/>
    </source>
</evidence>
<organism evidence="1 2">
    <name type="scientific">Lasiodiplodia mahajangana</name>
    <dbReference type="NCBI Taxonomy" id="1108764"/>
    <lineage>
        <taxon>Eukaryota</taxon>
        <taxon>Fungi</taxon>
        <taxon>Dikarya</taxon>
        <taxon>Ascomycota</taxon>
        <taxon>Pezizomycotina</taxon>
        <taxon>Dothideomycetes</taxon>
        <taxon>Dothideomycetes incertae sedis</taxon>
        <taxon>Botryosphaeriales</taxon>
        <taxon>Botryosphaeriaceae</taxon>
        <taxon>Lasiodiplodia</taxon>
    </lineage>
</organism>
<sequence length="512" mass="56749">MARLLGLAALCFTSILSVVSATPIQCLNGDCLQTRADLSTNTIASELGRQLSRGSVIIRPTDPAFGNATSRYQAYNKPHIQLVVQPAREDDIPKIVKYANSNSINFLTVNRGHSLLGTNGRFSGIQISMQLLTDITINKGGKTAWFQGGTYDQQVIEELFKQGYVATTGSCSCVGMMGPGLGGGHGRYQGKYGLISDNLVTLNVVLANGSAIRVSQDSHSDLLWGMKGAGHNFGIVTSFELKIHPKEVDTWYYRNYIFRQDKLEAIFRAINRFHNNGTEPVNMAFESGTYLMDPSISTTEAVLSWSFAWSGAEKDALKYLAPFDKIGPVSVVDGNVPYPEIPHMQGTGLEDPLCDPGFEHVVGQTSTFVWNVTTQRQIYDLYNKKVQAQPLLNNTVVAMEGYSTEGVKAGNPSASAFPWRNSYNHLAFISISYAPNPSLDQFALQWRNETRALWNAGNPGRQPVNYVNYAWGDEPVESVYGYEPWRLERLRSLKARYDPLGRFTYYNPITRA</sequence>
<gene>
    <name evidence="1" type="ORF">O1611_g929</name>
</gene>
<proteinExistence type="predicted"/>
<comment type="caution">
    <text evidence="1">The sequence shown here is derived from an EMBL/GenBank/DDBJ whole genome shotgun (WGS) entry which is preliminary data.</text>
</comment>
<dbReference type="EMBL" id="JAPUUL010000095">
    <property type="protein sequence ID" value="KAJ8132692.1"/>
    <property type="molecule type" value="Genomic_DNA"/>
</dbReference>